<evidence type="ECO:0000313" key="2">
    <source>
        <dbReference type="EMBL" id="WNC11234.1"/>
    </source>
</evidence>
<protein>
    <submittedName>
        <fullName evidence="2">Uncharacterized protein</fullName>
    </submittedName>
</protein>
<gene>
    <name evidence="2" type="ORF">RI108_07435</name>
</gene>
<dbReference type="Proteomes" id="UP001258207">
    <property type="component" value="Chromosome"/>
</dbReference>
<evidence type="ECO:0000256" key="1">
    <source>
        <dbReference type="SAM" id="SignalP"/>
    </source>
</evidence>
<organism evidence="2 3">
    <name type="scientific">Pseudomonas coleopterorum</name>
    <dbReference type="NCBI Taxonomy" id="1605838"/>
    <lineage>
        <taxon>Bacteria</taxon>
        <taxon>Pseudomonadati</taxon>
        <taxon>Pseudomonadota</taxon>
        <taxon>Gammaproteobacteria</taxon>
        <taxon>Pseudomonadales</taxon>
        <taxon>Pseudomonadaceae</taxon>
        <taxon>Pseudomonas</taxon>
    </lineage>
</organism>
<evidence type="ECO:0000313" key="3">
    <source>
        <dbReference type="Proteomes" id="UP001258207"/>
    </source>
</evidence>
<accession>A0AAJ6MUV4</accession>
<keyword evidence="1" id="KW-0732">Signal</keyword>
<feature type="signal peptide" evidence="1">
    <location>
        <begin position="1"/>
        <end position="18"/>
    </location>
</feature>
<feature type="chain" id="PRO_5042471429" evidence="1">
    <location>
        <begin position="19"/>
        <end position="128"/>
    </location>
</feature>
<dbReference type="RefSeq" id="WP_090359440.1">
    <property type="nucleotide sequence ID" value="NZ_CP134081.1"/>
</dbReference>
<sequence length="128" mass="14068">MKYIILASLLVLSLNASAAQQSLDLPSCNIKAQRELVGETGGKITDPRQAHISVRANILSADIGTTRKARKITQTQADQMIERVAAIRRQTDQFVQQQGFLSAAENASFDREFDGIALQLCKLDNPIK</sequence>
<dbReference type="AlphaFoldDB" id="A0AAJ6MUV4"/>
<reference evidence="2" key="1">
    <citation type="submission" date="2023-09" db="EMBL/GenBank/DDBJ databases">
        <title>First report of Pseudomonas coleopterorum DJ13 causing leaf spot on Rhododendron pulchrum Sweet in China.</title>
        <authorList>
            <person name="Zhang Y."/>
        </authorList>
    </citation>
    <scope>NUCLEOTIDE SEQUENCE</scope>
    <source>
        <strain evidence="2">DJ13</strain>
    </source>
</reference>
<name>A0AAJ6MUV4_9PSED</name>
<proteinExistence type="predicted"/>
<dbReference type="EMBL" id="CP134081">
    <property type="protein sequence ID" value="WNC11234.1"/>
    <property type="molecule type" value="Genomic_DNA"/>
</dbReference>